<dbReference type="Pfam" id="PF09335">
    <property type="entry name" value="VTT_dom"/>
    <property type="match status" value="1"/>
</dbReference>
<reference evidence="3 4" key="1">
    <citation type="submission" date="2017-03" db="EMBL/GenBank/DDBJ databases">
        <title>Genome sequence of Sphingomonas mucosissima DSM 17494.</title>
        <authorList>
            <person name="Poehlein A."/>
            <person name="Wuebbeler J.H."/>
            <person name="Steinbuechel A."/>
            <person name="Daniel R."/>
        </authorList>
    </citation>
    <scope>NUCLEOTIDE SEQUENCE [LARGE SCALE GENOMIC DNA]</scope>
    <source>
        <strain evidence="3 4">DSM 17494</strain>
    </source>
</reference>
<gene>
    <name evidence="3" type="primary">yohD</name>
    <name evidence="3" type="ORF">SPMU_00210</name>
</gene>
<dbReference type="EMBL" id="NBBJ01000001">
    <property type="protein sequence ID" value="OWK31703.1"/>
    <property type="molecule type" value="Genomic_DNA"/>
</dbReference>
<keyword evidence="4" id="KW-1185">Reference proteome</keyword>
<evidence type="ECO:0000256" key="1">
    <source>
        <dbReference type="SAM" id="Phobius"/>
    </source>
</evidence>
<dbReference type="PANTHER" id="PTHR42709">
    <property type="entry name" value="ALKALINE PHOSPHATASE LIKE PROTEIN"/>
    <property type="match status" value="1"/>
</dbReference>
<keyword evidence="1" id="KW-1133">Transmembrane helix</keyword>
<dbReference type="Proteomes" id="UP000197783">
    <property type="component" value="Unassembled WGS sequence"/>
</dbReference>
<feature type="domain" description="VTT" evidence="2">
    <location>
        <begin position="47"/>
        <end position="167"/>
    </location>
</feature>
<feature type="transmembrane region" description="Helical" evidence="1">
    <location>
        <begin position="187"/>
        <end position="207"/>
    </location>
</feature>
<protein>
    <submittedName>
        <fullName evidence="3">Inner membrane protein YohD</fullName>
    </submittedName>
</protein>
<proteinExistence type="predicted"/>
<feature type="transmembrane region" description="Helical" evidence="1">
    <location>
        <begin position="27"/>
        <end position="45"/>
    </location>
</feature>
<name>A0A245ZPM9_9SPHN</name>
<feature type="transmembrane region" description="Helical" evidence="1">
    <location>
        <begin position="147"/>
        <end position="167"/>
    </location>
</feature>
<sequence>MPSCCGSSGWKGEGGTRRRDATRAMTIEAIIARWGVAAVFAGTMLEGETAVIAGGLIAHQGLIAWPLALAAGALGSFLADQFFFAAGRRYRDRPFVQRWMQKRAFAKALSLLERYPVGFIFAFRFLYGFRTVSPLAIGTSQVPAATFVTINALAAVLWASLFTALGYWFGEAVTELAGRLRPSRHTLLMGVAVVSGGVAIFQIIRWWKGR</sequence>
<dbReference type="PANTHER" id="PTHR42709:SF2">
    <property type="entry name" value="INNER MEMBRANE PROTEIN YOHD"/>
    <property type="match status" value="1"/>
</dbReference>
<feature type="transmembrane region" description="Helical" evidence="1">
    <location>
        <begin position="65"/>
        <end position="87"/>
    </location>
</feature>
<dbReference type="InterPro" id="IPR032816">
    <property type="entry name" value="VTT_dom"/>
</dbReference>
<organism evidence="3 4">
    <name type="scientific">Sphingomonas mucosissima</name>
    <dbReference type="NCBI Taxonomy" id="370959"/>
    <lineage>
        <taxon>Bacteria</taxon>
        <taxon>Pseudomonadati</taxon>
        <taxon>Pseudomonadota</taxon>
        <taxon>Alphaproteobacteria</taxon>
        <taxon>Sphingomonadales</taxon>
        <taxon>Sphingomonadaceae</taxon>
        <taxon>Sphingomonas</taxon>
    </lineage>
</organism>
<keyword evidence="1" id="KW-0472">Membrane</keyword>
<comment type="caution">
    <text evidence="3">The sequence shown here is derived from an EMBL/GenBank/DDBJ whole genome shotgun (WGS) entry which is preliminary data.</text>
</comment>
<dbReference type="GO" id="GO:0005886">
    <property type="term" value="C:plasma membrane"/>
    <property type="evidence" value="ECO:0007669"/>
    <property type="project" value="TreeGrafter"/>
</dbReference>
<feature type="transmembrane region" description="Helical" evidence="1">
    <location>
        <begin position="108"/>
        <end position="127"/>
    </location>
</feature>
<evidence type="ECO:0000259" key="2">
    <source>
        <dbReference type="Pfam" id="PF09335"/>
    </source>
</evidence>
<evidence type="ECO:0000313" key="4">
    <source>
        <dbReference type="Proteomes" id="UP000197783"/>
    </source>
</evidence>
<dbReference type="InterPro" id="IPR051311">
    <property type="entry name" value="DedA_domain"/>
</dbReference>
<keyword evidence="1" id="KW-0812">Transmembrane</keyword>
<dbReference type="AlphaFoldDB" id="A0A245ZPM9"/>
<evidence type="ECO:0000313" key="3">
    <source>
        <dbReference type="EMBL" id="OWK31703.1"/>
    </source>
</evidence>
<accession>A0A245ZPM9</accession>